<dbReference type="EMBL" id="JPOS01000082">
    <property type="protein sequence ID" value="KGE86188.1"/>
    <property type="molecule type" value="Genomic_DNA"/>
</dbReference>
<accession>A0A098S305</accession>
<feature type="transmembrane region" description="Helical" evidence="7">
    <location>
        <begin position="150"/>
        <end position="170"/>
    </location>
</feature>
<dbReference type="PANTHER" id="PTHR43840">
    <property type="entry name" value="MITOCHONDRIAL METAL TRANSPORTER 1-RELATED"/>
    <property type="match status" value="1"/>
</dbReference>
<keyword evidence="4 7" id="KW-0812">Transmembrane</keyword>
<evidence type="ECO:0000256" key="7">
    <source>
        <dbReference type="SAM" id="Phobius"/>
    </source>
</evidence>
<dbReference type="NCBIfam" id="TIGR01297">
    <property type="entry name" value="CDF"/>
    <property type="match status" value="1"/>
</dbReference>
<protein>
    <submittedName>
        <fullName evidence="9">Cation diffusion facilitator family transporter</fullName>
    </submittedName>
</protein>
<feature type="transmembrane region" description="Helical" evidence="7">
    <location>
        <begin position="40"/>
        <end position="60"/>
    </location>
</feature>
<dbReference type="GO" id="GO:0015341">
    <property type="term" value="F:zinc efflux antiporter activity"/>
    <property type="evidence" value="ECO:0007669"/>
    <property type="project" value="TreeGrafter"/>
</dbReference>
<feature type="transmembrane region" description="Helical" evidence="7">
    <location>
        <begin position="112"/>
        <end position="129"/>
    </location>
</feature>
<dbReference type="RefSeq" id="WP_044226306.1">
    <property type="nucleotide sequence ID" value="NZ_JBKAGJ010000002.1"/>
</dbReference>
<evidence type="ECO:0000313" key="9">
    <source>
        <dbReference type="EMBL" id="KGE86188.1"/>
    </source>
</evidence>
<dbReference type="InterPro" id="IPR058533">
    <property type="entry name" value="Cation_efflux_TM"/>
</dbReference>
<comment type="similarity">
    <text evidence="2">Belongs to the cation diffusion facilitator (CDF) transporter (TC 2.A.4) family.</text>
</comment>
<evidence type="ECO:0000256" key="5">
    <source>
        <dbReference type="ARBA" id="ARBA00022989"/>
    </source>
</evidence>
<dbReference type="Gene3D" id="3.30.70.1350">
    <property type="entry name" value="Cation efflux protein, cytoplasmic domain"/>
    <property type="match status" value="1"/>
</dbReference>
<evidence type="ECO:0000256" key="1">
    <source>
        <dbReference type="ARBA" id="ARBA00004141"/>
    </source>
</evidence>
<dbReference type="GO" id="GO:0015086">
    <property type="term" value="F:cadmium ion transmembrane transporter activity"/>
    <property type="evidence" value="ECO:0007669"/>
    <property type="project" value="TreeGrafter"/>
</dbReference>
<dbReference type="GO" id="GO:0005886">
    <property type="term" value="C:plasma membrane"/>
    <property type="evidence" value="ECO:0007669"/>
    <property type="project" value="TreeGrafter"/>
</dbReference>
<dbReference type="GO" id="GO:0006882">
    <property type="term" value="P:intracellular zinc ion homeostasis"/>
    <property type="evidence" value="ECO:0007669"/>
    <property type="project" value="TreeGrafter"/>
</dbReference>
<keyword evidence="6 7" id="KW-0472">Membrane</keyword>
<evidence type="ECO:0000256" key="4">
    <source>
        <dbReference type="ARBA" id="ARBA00022692"/>
    </source>
</evidence>
<evidence type="ECO:0000256" key="6">
    <source>
        <dbReference type="ARBA" id="ARBA00023136"/>
    </source>
</evidence>
<dbReference type="Pfam" id="PF01545">
    <property type="entry name" value="Cation_efflux"/>
    <property type="match status" value="1"/>
</dbReference>
<dbReference type="InterPro" id="IPR036837">
    <property type="entry name" value="Cation_efflux_CTD_sf"/>
</dbReference>
<dbReference type="Gene3D" id="1.20.1510.10">
    <property type="entry name" value="Cation efflux protein transmembrane domain"/>
    <property type="match status" value="1"/>
</dbReference>
<gene>
    <name evidence="9" type="ORF">IX84_24005</name>
</gene>
<organism evidence="9 10">
    <name type="scientific">Phaeodactylibacter xiamenensis</name>
    <dbReference type="NCBI Taxonomy" id="1524460"/>
    <lineage>
        <taxon>Bacteria</taxon>
        <taxon>Pseudomonadati</taxon>
        <taxon>Bacteroidota</taxon>
        <taxon>Saprospiria</taxon>
        <taxon>Saprospirales</taxon>
        <taxon>Haliscomenobacteraceae</taxon>
        <taxon>Phaeodactylibacter</taxon>
    </lineage>
</organism>
<dbReference type="GO" id="GO:0015093">
    <property type="term" value="F:ferrous iron transmembrane transporter activity"/>
    <property type="evidence" value="ECO:0007669"/>
    <property type="project" value="TreeGrafter"/>
</dbReference>
<feature type="transmembrane region" description="Helical" evidence="7">
    <location>
        <begin position="9"/>
        <end position="28"/>
    </location>
</feature>
<feature type="transmembrane region" description="Helical" evidence="7">
    <location>
        <begin position="72"/>
        <end position="92"/>
    </location>
</feature>
<dbReference type="InterPro" id="IPR002524">
    <property type="entry name" value="Cation_efflux"/>
</dbReference>
<feature type="domain" description="Cation efflux protein transmembrane" evidence="8">
    <location>
        <begin position="9"/>
        <end position="200"/>
    </location>
</feature>
<evidence type="ECO:0000259" key="8">
    <source>
        <dbReference type="Pfam" id="PF01545"/>
    </source>
</evidence>
<dbReference type="InterPro" id="IPR050291">
    <property type="entry name" value="CDF_Transporter"/>
</dbReference>
<evidence type="ECO:0000313" key="10">
    <source>
        <dbReference type="Proteomes" id="UP000029736"/>
    </source>
</evidence>
<dbReference type="OrthoDB" id="9806522at2"/>
<keyword evidence="5 7" id="KW-1133">Transmembrane helix</keyword>
<feature type="transmembrane region" description="Helical" evidence="7">
    <location>
        <begin position="176"/>
        <end position="193"/>
    </location>
</feature>
<evidence type="ECO:0000256" key="3">
    <source>
        <dbReference type="ARBA" id="ARBA00022448"/>
    </source>
</evidence>
<reference evidence="9 10" key="1">
    <citation type="journal article" date="2014" name="Int. J. Syst. Evol. Microbiol.">
        <title>Phaeodactylibacter xiamenensis gen. nov., sp. nov., a member of the family Saprospiraceae isolated from the marine alga Phaeodactylum tricornutum.</title>
        <authorList>
            <person name="Chen Z.Jr."/>
            <person name="Lei X."/>
            <person name="Lai Q."/>
            <person name="Li Y."/>
            <person name="Zhang B."/>
            <person name="Zhang J."/>
            <person name="Zhang H."/>
            <person name="Yang L."/>
            <person name="Zheng W."/>
            <person name="Tian Y."/>
            <person name="Yu Z."/>
            <person name="Xu H.Jr."/>
            <person name="Zheng T."/>
        </authorList>
    </citation>
    <scope>NUCLEOTIDE SEQUENCE [LARGE SCALE GENOMIC DNA]</scope>
    <source>
        <strain evidence="9 10">KD52</strain>
    </source>
</reference>
<name>A0A098S305_9BACT</name>
<keyword evidence="10" id="KW-1185">Reference proteome</keyword>
<dbReference type="STRING" id="1524460.IX84_24005"/>
<dbReference type="SUPFAM" id="SSF161111">
    <property type="entry name" value="Cation efflux protein transmembrane domain-like"/>
    <property type="match status" value="1"/>
</dbReference>
<keyword evidence="3" id="KW-0813">Transport</keyword>
<dbReference type="AlphaFoldDB" id="A0A098S305"/>
<dbReference type="Proteomes" id="UP000029736">
    <property type="component" value="Unassembled WGS sequence"/>
</dbReference>
<dbReference type="PANTHER" id="PTHR43840:SF15">
    <property type="entry name" value="MITOCHONDRIAL METAL TRANSPORTER 1-RELATED"/>
    <property type="match status" value="1"/>
</dbReference>
<comment type="caution">
    <text evidence="9">The sequence shown here is derived from an EMBL/GenBank/DDBJ whole genome shotgun (WGS) entry which is preliminary data.</text>
</comment>
<proteinExistence type="inferred from homology"/>
<dbReference type="InterPro" id="IPR027469">
    <property type="entry name" value="Cation_efflux_TMD_sf"/>
</dbReference>
<dbReference type="SUPFAM" id="SSF160240">
    <property type="entry name" value="Cation efflux protein cytoplasmic domain-like"/>
    <property type="match status" value="1"/>
</dbReference>
<evidence type="ECO:0000256" key="2">
    <source>
        <dbReference type="ARBA" id="ARBA00008114"/>
    </source>
</evidence>
<sequence length="324" mass="36357">MQNPTAQRIALFVGIGLMALKFLAWWITNSNAILTDALESIINVVAASFGLYSIWLSAMPRDENHPYGHGKIEFISAGFEGALILFAGLSIMGKAGYNLVYPQPIGQLDLGLILTAVAGAINFGLGYYLQRLGRKQHSLILTASGAHLKSDAYSSVGLVVGLGLVILTDLPLLDNIIAIFFGGVILFTGFKLVRTSIAGIMDEADDHLIREMVQALQAERRRQWIDVHNFRVIKYGATLHIDCHMTLPWYFTTRQNFQEVKAFERLMMAHTERPVELFVHIDPCDPPENCRLCPVRDCPERKAPQEERLDWTLDNIKENQKHRI</sequence>
<comment type="subcellular location">
    <subcellularLocation>
        <location evidence="1">Membrane</location>
        <topology evidence="1">Multi-pass membrane protein</topology>
    </subcellularLocation>
</comment>